<organism evidence="1 2">
    <name type="scientific">Paenirhodobacter populi</name>
    <dbReference type="NCBI Taxonomy" id="2306993"/>
    <lineage>
        <taxon>Bacteria</taxon>
        <taxon>Pseudomonadati</taxon>
        <taxon>Pseudomonadota</taxon>
        <taxon>Alphaproteobacteria</taxon>
        <taxon>Rhodobacterales</taxon>
        <taxon>Rhodobacter group</taxon>
        <taxon>Paenirhodobacter</taxon>
    </lineage>
</organism>
<dbReference type="Proteomes" id="UP000284451">
    <property type="component" value="Unassembled WGS sequence"/>
</dbReference>
<dbReference type="AlphaFoldDB" id="A0A443KCK2"/>
<proteinExistence type="predicted"/>
<gene>
    <name evidence="1" type="ORF">D2T29_12670</name>
</gene>
<evidence type="ECO:0000313" key="2">
    <source>
        <dbReference type="Proteomes" id="UP000284451"/>
    </source>
</evidence>
<name>A0A443KCK2_9RHOB</name>
<reference evidence="1 2" key="2">
    <citation type="submission" date="2019-01" db="EMBL/GenBank/DDBJ databases">
        <authorList>
            <person name="Li Y."/>
        </authorList>
    </citation>
    <scope>NUCLEOTIDE SEQUENCE [LARGE SCALE GENOMIC DNA]</scope>
    <source>
        <strain evidence="1 2">07D10-4-3</strain>
    </source>
</reference>
<sequence>MPNKPESLAFVTLSGAAAASDLLESILDTHVPAKDRESVQQVIDALFAITNDTDAIAIAGEFCPI</sequence>
<protein>
    <submittedName>
        <fullName evidence="1">Uncharacterized protein</fullName>
    </submittedName>
</protein>
<dbReference type="RefSeq" id="WP_128232724.1">
    <property type="nucleotide sequence ID" value="NZ_SAUY01000015.1"/>
</dbReference>
<reference evidence="1 2" key="1">
    <citation type="submission" date="2019-01" db="EMBL/GenBank/DDBJ databases">
        <title>Sinorhodobacter populi sp. nov. isolated from the symptomatic bark tissue of Populus euramericana canker.</title>
        <authorList>
            <person name="Xu G."/>
        </authorList>
    </citation>
    <scope>NUCLEOTIDE SEQUENCE [LARGE SCALE GENOMIC DNA]</scope>
    <source>
        <strain evidence="1 2">07D10-4-3</strain>
    </source>
</reference>
<accession>A0A443KCK2</accession>
<evidence type="ECO:0000313" key="1">
    <source>
        <dbReference type="EMBL" id="RWR30518.1"/>
    </source>
</evidence>
<comment type="caution">
    <text evidence="1">The sequence shown here is derived from an EMBL/GenBank/DDBJ whole genome shotgun (WGS) entry which is preliminary data.</text>
</comment>
<dbReference type="EMBL" id="SAUY01000015">
    <property type="protein sequence ID" value="RWR30518.1"/>
    <property type="molecule type" value="Genomic_DNA"/>
</dbReference>